<name>A0A917GWY8_9FLAO</name>
<reference evidence="2" key="2">
    <citation type="submission" date="2020-09" db="EMBL/GenBank/DDBJ databases">
        <authorList>
            <person name="Sun Q."/>
            <person name="Zhou Y."/>
        </authorList>
    </citation>
    <scope>NUCLEOTIDE SEQUENCE</scope>
    <source>
        <strain evidence="2">CGMCC 1.12751</strain>
    </source>
</reference>
<dbReference type="InterPro" id="IPR011330">
    <property type="entry name" value="Glyco_hydro/deAcase_b/a-brl"/>
</dbReference>
<dbReference type="Gene3D" id="3.20.20.370">
    <property type="entry name" value="Glycoside hydrolase/deacetylase"/>
    <property type="match status" value="1"/>
</dbReference>
<dbReference type="InterPro" id="IPR002509">
    <property type="entry name" value="NODB_dom"/>
</dbReference>
<dbReference type="GO" id="GO:0005975">
    <property type="term" value="P:carbohydrate metabolic process"/>
    <property type="evidence" value="ECO:0007669"/>
    <property type="project" value="InterPro"/>
</dbReference>
<dbReference type="Pfam" id="PF01522">
    <property type="entry name" value="Polysacc_deac_1"/>
    <property type="match status" value="1"/>
</dbReference>
<evidence type="ECO:0000313" key="2">
    <source>
        <dbReference type="EMBL" id="GGG60097.1"/>
    </source>
</evidence>
<gene>
    <name evidence="2" type="ORF">GCM10010976_33560</name>
</gene>
<evidence type="ECO:0000313" key="3">
    <source>
        <dbReference type="Proteomes" id="UP000625976"/>
    </source>
</evidence>
<sequence length="335" mass="39003">MSLKIHLAITIDTECDKGAKWKVKQPLTFENIYHGVVNNLQPIFDKHQIKATYLLSPEIMMDEKSVKVFKNLEDRVELSTHLHAEFIEPQSNFNCTNTSLYQSDFNADIERAKLENLTDLFKKTFGYQPLTFRAGRFGISKDSLQILQDLGYVVDSSVTPDMQWRNQVSGNVANFFGAPYQPYYPSIKDFRKKGTMDILQVPVTLINPKLSRLPLWLKRGIKLNKPYQHIMFNYGTNFTKPTWLRPTYSNLKTMQNVTNKFIELSDNEDVFLCMMFHSNEFELDMSPYSLTKPALDKIMERLDSYLEWLNKTHNTFGIGLSEFKTVFDNKDTKHT</sequence>
<feature type="domain" description="NodB homology" evidence="1">
    <location>
        <begin position="27"/>
        <end position="153"/>
    </location>
</feature>
<accession>A0A917GWY8</accession>
<keyword evidence="3" id="KW-1185">Reference proteome</keyword>
<comment type="caution">
    <text evidence="2">The sequence shown here is derived from an EMBL/GenBank/DDBJ whole genome shotgun (WGS) entry which is preliminary data.</text>
</comment>
<reference evidence="2" key="1">
    <citation type="journal article" date="2014" name="Int. J. Syst. Evol. Microbiol.">
        <title>Complete genome sequence of Corynebacterium casei LMG S-19264T (=DSM 44701T), isolated from a smear-ripened cheese.</title>
        <authorList>
            <consortium name="US DOE Joint Genome Institute (JGI-PGF)"/>
            <person name="Walter F."/>
            <person name="Albersmeier A."/>
            <person name="Kalinowski J."/>
            <person name="Ruckert C."/>
        </authorList>
    </citation>
    <scope>NUCLEOTIDE SEQUENCE</scope>
    <source>
        <strain evidence="2">CGMCC 1.12751</strain>
    </source>
</reference>
<protein>
    <recommendedName>
        <fullName evidence="1">NodB homology domain-containing protein</fullName>
    </recommendedName>
</protein>
<dbReference type="SUPFAM" id="SSF88713">
    <property type="entry name" value="Glycoside hydrolase/deacetylase"/>
    <property type="match status" value="1"/>
</dbReference>
<dbReference type="RefSeq" id="WP_188466980.1">
    <property type="nucleotide sequence ID" value="NZ_BMFQ01000004.1"/>
</dbReference>
<proteinExistence type="predicted"/>
<dbReference type="Proteomes" id="UP000625976">
    <property type="component" value="Unassembled WGS sequence"/>
</dbReference>
<evidence type="ECO:0000259" key="1">
    <source>
        <dbReference type="Pfam" id="PF01522"/>
    </source>
</evidence>
<dbReference type="EMBL" id="BMFQ01000004">
    <property type="protein sequence ID" value="GGG60097.1"/>
    <property type="molecule type" value="Genomic_DNA"/>
</dbReference>
<dbReference type="GO" id="GO:0016810">
    <property type="term" value="F:hydrolase activity, acting on carbon-nitrogen (but not peptide) bonds"/>
    <property type="evidence" value="ECO:0007669"/>
    <property type="project" value="InterPro"/>
</dbReference>
<dbReference type="AlphaFoldDB" id="A0A917GWY8"/>
<organism evidence="2 3">
    <name type="scientific">Bizionia arctica</name>
    <dbReference type="NCBI Taxonomy" id="1495645"/>
    <lineage>
        <taxon>Bacteria</taxon>
        <taxon>Pseudomonadati</taxon>
        <taxon>Bacteroidota</taxon>
        <taxon>Flavobacteriia</taxon>
        <taxon>Flavobacteriales</taxon>
        <taxon>Flavobacteriaceae</taxon>
        <taxon>Bizionia</taxon>
    </lineage>
</organism>